<accession>A0A8R1XLU8</accession>
<evidence type="ECO:0000313" key="1">
    <source>
        <dbReference type="EnsemblMetazoa" id="OVOC11306.1"/>
    </source>
</evidence>
<dbReference type="EnsemblMetazoa" id="OVOC11306.1">
    <property type="protein sequence ID" value="OVOC11306.1"/>
    <property type="gene ID" value="WBGene00248115"/>
</dbReference>
<protein>
    <submittedName>
        <fullName evidence="1">Uncharacterized protein</fullName>
    </submittedName>
</protein>
<reference evidence="1" key="2">
    <citation type="submission" date="2022-06" db="UniProtKB">
        <authorList>
            <consortium name="EnsemblMetazoa"/>
        </authorList>
    </citation>
    <scope>IDENTIFICATION</scope>
</reference>
<sequence length="103" mass="12501">DQSIIYRFSTYCLSNDKQPYSIYREIQYRAYRYQQIQNINTIISQIAEGNTLENKFILDNCYHNLGTMDDNFDRFDCYYIYTNCIHASYYFTDILPQRLNIII</sequence>
<reference evidence="2" key="1">
    <citation type="submission" date="2013-10" db="EMBL/GenBank/DDBJ databases">
        <title>Genome sequencing of Onchocerca volvulus.</title>
        <authorList>
            <person name="Cotton J."/>
            <person name="Tsai J."/>
            <person name="Stanley E."/>
            <person name="Tracey A."/>
            <person name="Holroyd N."/>
            <person name="Lustigman S."/>
            <person name="Berriman M."/>
        </authorList>
    </citation>
    <scope>NUCLEOTIDE SEQUENCE</scope>
</reference>
<organism evidence="1 2">
    <name type="scientific">Onchocerca volvulus</name>
    <dbReference type="NCBI Taxonomy" id="6282"/>
    <lineage>
        <taxon>Eukaryota</taxon>
        <taxon>Metazoa</taxon>
        <taxon>Ecdysozoa</taxon>
        <taxon>Nematoda</taxon>
        <taxon>Chromadorea</taxon>
        <taxon>Rhabditida</taxon>
        <taxon>Spirurina</taxon>
        <taxon>Spiruromorpha</taxon>
        <taxon>Filarioidea</taxon>
        <taxon>Onchocercidae</taxon>
        <taxon>Onchocerca</taxon>
    </lineage>
</organism>
<keyword evidence="2" id="KW-1185">Reference proteome</keyword>
<proteinExistence type="predicted"/>
<dbReference type="EMBL" id="CMVM020000351">
    <property type="status" value="NOT_ANNOTATED_CDS"/>
    <property type="molecule type" value="Genomic_DNA"/>
</dbReference>
<name>A0A8R1XLU8_ONCVO</name>
<dbReference type="AlphaFoldDB" id="A0A8R1XLU8"/>
<dbReference type="Proteomes" id="UP000024404">
    <property type="component" value="Unassembled WGS sequence"/>
</dbReference>
<evidence type="ECO:0000313" key="2">
    <source>
        <dbReference type="Proteomes" id="UP000024404"/>
    </source>
</evidence>